<name>A0A379U1K5_SALDZ</name>
<reference evidence="1 2" key="1">
    <citation type="submission" date="2018-06" db="EMBL/GenBank/DDBJ databases">
        <authorList>
            <consortium name="Pathogen Informatics"/>
            <person name="Doyle S."/>
        </authorList>
    </citation>
    <scope>NUCLEOTIDE SEQUENCE [LARGE SCALE GENOMIC DNA]</scope>
    <source>
        <strain evidence="1 2">NCTC10060</strain>
    </source>
</reference>
<dbReference type="AlphaFoldDB" id="A0A379U1K5"/>
<sequence length="77" mass="8684">MSNKNARLSGRLGKSAVLSGLVFLTDTGKNVEHLTQTVNQTEDDGHHYRYHDDGKYQTFNNSNMGNSRYSPFYILTA</sequence>
<gene>
    <name evidence="1" type="ORF">NCTC10060_03885</name>
</gene>
<dbReference type="EMBL" id="UGXH01000003">
    <property type="protein sequence ID" value="SUG56702.1"/>
    <property type="molecule type" value="Genomic_DNA"/>
</dbReference>
<proteinExistence type="predicted"/>
<evidence type="ECO:0000313" key="2">
    <source>
        <dbReference type="Proteomes" id="UP000254633"/>
    </source>
</evidence>
<organism evidence="1 2">
    <name type="scientific">Salmonella diarizonae</name>
    <dbReference type="NCBI Taxonomy" id="59204"/>
    <lineage>
        <taxon>Bacteria</taxon>
        <taxon>Pseudomonadati</taxon>
        <taxon>Pseudomonadota</taxon>
        <taxon>Gammaproteobacteria</taxon>
        <taxon>Enterobacterales</taxon>
        <taxon>Enterobacteriaceae</taxon>
        <taxon>Salmonella</taxon>
    </lineage>
</organism>
<protein>
    <submittedName>
        <fullName evidence="1">Uncharacterized protein</fullName>
    </submittedName>
</protein>
<accession>A0A379U1K5</accession>
<evidence type="ECO:0000313" key="1">
    <source>
        <dbReference type="EMBL" id="SUG56702.1"/>
    </source>
</evidence>
<dbReference type="Proteomes" id="UP000254633">
    <property type="component" value="Unassembled WGS sequence"/>
</dbReference>